<keyword evidence="1" id="KW-0238">DNA-binding</keyword>
<evidence type="ECO:0000313" key="2">
    <source>
        <dbReference type="Proteomes" id="UP000282086"/>
    </source>
</evidence>
<dbReference type="AlphaFoldDB" id="A0A447N580"/>
<proteinExistence type="predicted"/>
<dbReference type="EMBL" id="LR134140">
    <property type="protein sequence ID" value="VDZ98456.1"/>
    <property type="molecule type" value="Genomic_DNA"/>
</dbReference>
<dbReference type="GO" id="GO:0003677">
    <property type="term" value="F:DNA binding"/>
    <property type="evidence" value="ECO:0007669"/>
    <property type="project" value="UniProtKB-KW"/>
</dbReference>
<gene>
    <name evidence="1" type="primary">csiR</name>
    <name evidence="1" type="ORF">NCTC129_04726</name>
</gene>
<organism evidence="1 2">
    <name type="scientific">Salmonella enterica I</name>
    <dbReference type="NCBI Taxonomy" id="59201"/>
    <lineage>
        <taxon>Bacteria</taxon>
        <taxon>Pseudomonadati</taxon>
        <taxon>Pseudomonadota</taxon>
        <taxon>Gammaproteobacteria</taxon>
        <taxon>Enterobacterales</taxon>
        <taxon>Enterobacteriaceae</taxon>
        <taxon>Salmonella</taxon>
    </lineage>
</organism>
<dbReference type="Proteomes" id="UP000282086">
    <property type="component" value="Chromosome"/>
</dbReference>
<reference evidence="1 2" key="1">
    <citation type="submission" date="2018-12" db="EMBL/GenBank/DDBJ databases">
        <authorList>
            <consortium name="Pathogen Informatics"/>
        </authorList>
    </citation>
    <scope>NUCLEOTIDE SEQUENCE [LARGE SCALE GENOMIC DNA]</scope>
    <source>
        <strain evidence="1 2">NCTC129</strain>
    </source>
</reference>
<protein>
    <submittedName>
        <fullName evidence="1">DNA-binding transcriptional regulator CsiR</fullName>
    </submittedName>
</protein>
<accession>A0A447N580</accession>
<sequence length="110" mass="12523">MPVNICSMNGISATRRFIPPLSPGAAPITCYRCANAYFDLAARYRFIWLRETVLSVEMLEDKHIQHHTLTEAILGARGGTRQRINASAFAGRRFPLFARRWQEKCSQARP</sequence>
<evidence type="ECO:0000313" key="1">
    <source>
        <dbReference type="EMBL" id="VDZ98456.1"/>
    </source>
</evidence>
<name>A0A447N580_SALET</name>